<sequence length="262" mass="28386">MVQSHIIRPNQIGSVSRDFSKGVASYAIDDLYSPSTNLAKAEVLHLVSPLHEPNPFFWFDKTKFENHGTIDGATWAISDSGKRVLSFDDVDDEVFTTVANFRSGDSAGTILVWFNCISGTSGCLFSSSDEAGPNANYLFLEINSSGLLVVQQRNADTNDELRGVTDVRDDTWHLGALVSNGTAYSILIDGLDEGTLTVIGGANNGDWFADTDLRDSFAVGTLRRATSVLMFGGKIGEVIIYDKPLPSNTIRGIFLATKGGYR</sequence>
<evidence type="ECO:0000313" key="1">
    <source>
        <dbReference type="EMBL" id="KKN20847.1"/>
    </source>
</evidence>
<evidence type="ECO:0008006" key="2">
    <source>
        <dbReference type="Google" id="ProtNLM"/>
    </source>
</evidence>
<gene>
    <name evidence="1" type="ORF">LCGC14_0931510</name>
</gene>
<dbReference type="Gene3D" id="2.60.120.200">
    <property type="match status" value="1"/>
</dbReference>
<accession>A0A0F9P8T5</accession>
<dbReference type="EMBL" id="LAZR01003203">
    <property type="protein sequence ID" value="KKN20847.1"/>
    <property type="molecule type" value="Genomic_DNA"/>
</dbReference>
<dbReference type="Pfam" id="PF13385">
    <property type="entry name" value="Laminin_G_3"/>
    <property type="match status" value="1"/>
</dbReference>
<name>A0A0F9P8T5_9ZZZZ</name>
<protein>
    <recommendedName>
        <fullName evidence="2">Laminin G domain-containing protein</fullName>
    </recommendedName>
</protein>
<proteinExistence type="predicted"/>
<organism evidence="1">
    <name type="scientific">marine sediment metagenome</name>
    <dbReference type="NCBI Taxonomy" id="412755"/>
    <lineage>
        <taxon>unclassified sequences</taxon>
        <taxon>metagenomes</taxon>
        <taxon>ecological metagenomes</taxon>
    </lineage>
</organism>
<reference evidence="1" key="1">
    <citation type="journal article" date="2015" name="Nature">
        <title>Complex archaea that bridge the gap between prokaryotes and eukaryotes.</title>
        <authorList>
            <person name="Spang A."/>
            <person name="Saw J.H."/>
            <person name="Jorgensen S.L."/>
            <person name="Zaremba-Niedzwiedzka K."/>
            <person name="Martijn J."/>
            <person name="Lind A.E."/>
            <person name="van Eijk R."/>
            <person name="Schleper C."/>
            <person name="Guy L."/>
            <person name="Ettema T.J."/>
        </authorList>
    </citation>
    <scope>NUCLEOTIDE SEQUENCE</scope>
</reference>
<comment type="caution">
    <text evidence="1">The sequence shown here is derived from an EMBL/GenBank/DDBJ whole genome shotgun (WGS) entry which is preliminary data.</text>
</comment>
<dbReference type="SUPFAM" id="SSF49899">
    <property type="entry name" value="Concanavalin A-like lectins/glucanases"/>
    <property type="match status" value="1"/>
</dbReference>
<dbReference type="AlphaFoldDB" id="A0A0F9P8T5"/>
<dbReference type="InterPro" id="IPR013320">
    <property type="entry name" value="ConA-like_dom_sf"/>
</dbReference>